<sequence length="133" mass="14792">MKGRDANDCGYVLVASGTSYYVSTLFLVLEPHLRRGAQMVAFDFIAHDREYFESTGTNVVGVKMRKGYLDRGAVVIERRLACESAEAKLVPPRAPLGKSPEARDFHYVKWLSRLVPPARTVMVHQALLVLQGG</sequence>
<keyword evidence="1" id="KW-0472">Membrane</keyword>
<proteinExistence type="predicted"/>
<feature type="transmembrane region" description="Helical" evidence="1">
    <location>
        <begin position="12"/>
        <end position="29"/>
    </location>
</feature>
<organism evidence="2">
    <name type="scientific">Phaeomonas parva</name>
    <dbReference type="NCBI Taxonomy" id="124430"/>
    <lineage>
        <taxon>Eukaryota</taxon>
        <taxon>Sar</taxon>
        <taxon>Stramenopiles</taxon>
        <taxon>Ochrophyta</taxon>
        <taxon>Pinguiophyceae</taxon>
        <taxon>Pinguiochrysidales</taxon>
        <taxon>Pinguiochrysidaceae</taxon>
        <taxon>Phaeomonas</taxon>
    </lineage>
</organism>
<evidence type="ECO:0000256" key="1">
    <source>
        <dbReference type="SAM" id="Phobius"/>
    </source>
</evidence>
<name>A0A7S1XZ75_9STRA</name>
<keyword evidence="1" id="KW-1133">Transmembrane helix</keyword>
<keyword evidence="1" id="KW-0812">Transmembrane</keyword>
<reference evidence="2" key="1">
    <citation type="submission" date="2021-01" db="EMBL/GenBank/DDBJ databases">
        <authorList>
            <person name="Corre E."/>
            <person name="Pelletier E."/>
            <person name="Niang G."/>
            <person name="Scheremetjew M."/>
            <person name="Finn R."/>
            <person name="Kale V."/>
            <person name="Holt S."/>
            <person name="Cochrane G."/>
            <person name="Meng A."/>
            <person name="Brown T."/>
            <person name="Cohen L."/>
        </authorList>
    </citation>
    <scope>NUCLEOTIDE SEQUENCE</scope>
    <source>
        <strain evidence="2">CCMP2877</strain>
    </source>
</reference>
<dbReference type="EMBL" id="HBGJ01040177">
    <property type="protein sequence ID" value="CAD9266893.1"/>
    <property type="molecule type" value="Transcribed_RNA"/>
</dbReference>
<dbReference type="AlphaFoldDB" id="A0A7S1XZ75"/>
<accession>A0A7S1XZ75</accession>
<evidence type="ECO:0000313" key="2">
    <source>
        <dbReference type="EMBL" id="CAD9266893.1"/>
    </source>
</evidence>
<protein>
    <submittedName>
        <fullName evidence="2">Uncharacterized protein</fullName>
    </submittedName>
</protein>
<gene>
    <name evidence="2" type="ORF">PPAR1163_LOCUS25319</name>
</gene>